<gene>
    <name evidence="4" type="ordered locus">TREPR_0497</name>
</gene>
<proteinExistence type="predicted"/>
<dbReference type="PANTHER" id="PTHR43479:SF11">
    <property type="entry name" value="ACREF_ENVCD OPERON REPRESSOR-RELATED"/>
    <property type="match status" value="1"/>
</dbReference>
<evidence type="ECO:0000313" key="5">
    <source>
        <dbReference type="Proteomes" id="UP000009223"/>
    </source>
</evidence>
<dbReference type="SUPFAM" id="SSF48498">
    <property type="entry name" value="Tetracyclin repressor-like, C-terminal domain"/>
    <property type="match status" value="1"/>
</dbReference>
<sequence>MSIVVEHDKRRLEILEKALDVFIDEGFENATFQKIADRCGITRTTLYIYFKNKKEIFNYSIKHLLLGVERDLQRVRKNNDLNSPEKIIKVIILIIERLEENRRLLSVVLNYLLYLSKSDSDPDQRVRRRTIRLRHILASMMIEGIRVGEIKPVNVRTMDDLLYGLIETALFRLVVLKRSDVGELKKAVEQAIGQIRTD</sequence>
<dbReference type="GO" id="GO:0003677">
    <property type="term" value="F:DNA binding"/>
    <property type="evidence" value="ECO:0007669"/>
    <property type="project" value="UniProtKB-UniRule"/>
</dbReference>
<accession>F5YLE1</accession>
<dbReference type="InterPro" id="IPR050624">
    <property type="entry name" value="HTH-type_Tx_Regulator"/>
</dbReference>
<dbReference type="InterPro" id="IPR009057">
    <property type="entry name" value="Homeodomain-like_sf"/>
</dbReference>
<dbReference type="Gene3D" id="1.10.357.10">
    <property type="entry name" value="Tetracycline Repressor, domain 2"/>
    <property type="match status" value="1"/>
</dbReference>
<feature type="domain" description="HTH tetR-type" evidence="3">
    <location>
        <begin position="8"/>
        <end position="68"/>
    </location>
</feature>
<evidence type="ECO:0000256" key="1">
    <source>
        <dbReference type="ARBA" id="ARBA00023125"/>
    </source>
</evidence>
<dbReference type="Proteomes" id="UP000009223">
    <property type="component" value="Chromosome"/>
</dbReference>
<dbReference type="KEGG" id="tpi:TREPR_0497"/>
<dbReference type="STRING" id="545694.TREPR_0497"/>
<dbReference type="OrthoDB" id="9809994at2"/>
<evidence type="ECO:0000256" key="2">
    <source>
        <dbReference type="PROSITE-ProRule" id="PRU00335"/>
    </source>
</evidence>
<dbReference type="RefSeq" id="WP_015709519.1">
    <property type="nucleotide sequence ID" value="NC_015578.1"/>
</dbReference>
<dbReference type="InterPro" id="IPR001647">
    <property type="entry name" value="HTH_TetR"/>
</dbReference>
<evidence type="ECO:0000259" key="3">
    <source>
        <dbReference type="PROSITE" id="PS50977"/>
    </source>
</evidence>
<keyword evidence="5" id="KW-1185">Reference proteome</keyword>
<protein>
    <submittedName>
        <fullName evidence="4">Transcriptional regulator, TetR family</fullName>
    </submittedName>
</protein>
<keyword evidence="1 2" id="KW-0238">DNA-binding</keyword>
<dbReference type="EMBL" id="CP001843">
    <property type="protein sequence ID" value="AEF85893.1"/>
    <property type="molecule type" value="Genomic_DNA"/>
</dbReference>
<dbReference type="PROSITE" id="PS50977">
    <property type="entry name" value="HTH_TETR_2"/>
    <property type="match status" value="1"/>
</dbReference>
<dbReference type="Pfam" id="PF00440">
    <property type="entry name" value="TetR_N"/>
    <property type="match status" value="1"/>
</dbReference>
<name>F5YLE1_TREPZ</name>
<organism evidence="4 5">
    <name type="scientific">Treponema primitia (strain ATCC BAA-887 / DSM 12427 / ZAS-2)</name>
    <dbReference type="NCBI Taxonomy" id="545694"/>
    <lineage>
        <taxon>Bacteria</taxon>
        <taxon>Pseudomonadati</taxon>
        <taxon>Spirochaetota</taxon>
        <taxon>Spirochaetia</taxon>
        <taxon>Spirochaetales</taxon>
        <taxon>Treponemataceae</taxon>
        <taxon>Treponema</taxon>
    </lineage>
</organism>
<reference evidence="5" key="1">
    <citation type="submission" date="2009-12" db="EMBL/GenBank/DDBJ databases">
        <title>Complete sequence of Treponema primitia strain ZAS-2.</title>
        <authorList>
            <person name="Tetu S.G."/>
            <person name="Matson E."/>
            <person name="Ren Q."/>
            <person name="Seshadri R."/>
            <person name="Elbourne L."/>
            <person name="Hassan K.A."/>
            <person name="Durkin A."/>
            <person name="Radune D."/>
            <person name="Mohamoud Y."/>
            <person name="Shay R."/>
            <person name="Jin S."/>
            <person name="Zhang X."/>
            <person name="Lucey K."/>
            <person name="Ballor N.R."/>
            <person name="Ottesen E."/>
            <person name="Rosenthal R."/>
            <person name="Allen A."/>
            <person name="Leadbetter J.R."/>
            <person name="Paulsen I.T."/>
        </authorList>
    </citation>
    <scope>NUCLEOTIDE SEQUENCE [LARGE SCALE GENOMIC DNA]</scope>
    <source>
        <strain evidence="5">ATCC BAA-887 / DSM 12427 / ZAS-2</strain>
    </source>
</reference>
<evidence type="ECO:0000313" key="4">
    <source>
        <dbReference type="EMBL" id="AEF85893.1"/>
    </source>
</evidence>
<reference evidence="4 5" key="2">
    <citation type="journal article" date="2011" name="ISME J.">
        <title>RNA-seq reveals cooperative metabolic interactions between two termite-gut spirochete species in co-culture.</title>
        <authorList>
            <person name="Rosenthal A.Z."/>
            <person name="Matson E.G."/>
            <person name="Eldar A."/>
            <person name="Leadbetter J.R."/>
        </authorList>
    </citation>
    <scope>NUCLEOTIDE SEQUENCE [LARGE SCALE GENOMIC DNA]</scope>
    <source>
        <strain evidence="5">ATCC BAA-887 / DSM 12427 / ZAS-2</strain>
    </source>
</reference>
<feature type="DNA-binding region" description="H-T-H motif" evidence="2">
    <location>
        <begin position="31"/>
        <end position="50"/>
    </location>
</feature>
<dbReference type="HOGENOM" id="CLU_069356_12_2_12"/>
<dbReference type="PRINTS" id="PR00455">
    <property type="entry name" value="HTHTETR"/>
</dbReference>
<dbReference type="eggNOG" id="COG1309">
    <property type="taxonomic scope" value="Bacteria"/>
</dbReference>
<dbReference type="InterPro" id="IPR036271">
    <property type="entry name" value="Tet_transcr_reg_TetR-rel_C_sf"/>
</dbReference>
<dbReference type="SUPFAM" id="SSF46689">
    <property type="entry name" value="Homeodomain-like"/>
    <property type="match status" value="1"/>
</dbReference>
<dbReference type="AlphaFoldDB" id="F5YLE1"/>
<dbReference type="PANTHER" id="PTHR43479">
    <property type="entry name" value="ACREF/ENVCD OPERON REPRESSOR-RELATED"/>
    <property type="match status" value="1"/>
</dbReference>